<dbReference type="GO" id="GO:0006189">
    <property type="term" value="P:'de novo' IMP biosynthetic process"/>
    <property type="evidence" value="ECO:0007669"/>
    <property type="project" value="UniProtKB-UniRule"/>
</dbReference>
<dbReference type="Pfam" id="PF02843">
    <property type="entry name" value="GARS_C"/>
    <property type="match status" value="1"/>
</dbReference>
<dbReference type="InterPro" id="IPR013815">
    <property type="entry name" value="ATP_grasp_subdomain_1"/>
</dbReference>
<organism evidence="17 18">
    <name type="scientific">Acidithiobacillus caldus (strain ATCC 51756 / DSM 8584 / KU)</name>
    <dbReference type="NCBI Taxonomy" id="637389"/>
    <lineage>
        <taxon>Bacteria</taxon>
        <taxon>Pseudomonadati</taxon>
        <taxon>Pseudomonadota</taxon>
        <taxon>Acidithiobacillia</taxon>
        <taxon>Acidithiobacillales</taxon>
        <taxon>Acidithiobacillaceae</taxon>
        <taxon>Acidithiobacillus</taxon>
    </lineage>
</organism>
<gene>
    <name evidence="14" type="primary">purD</name>
    <name evidence="17" type="ORF">Acaty_c0721</name>
</gene>
<evidence type="ECO:0000256" key="10">
    <source>
        <dbReference type="ARBA" id="ARBA00023211"/>
    </source>
</evidence>
<comment type="catalytic activity">
    <reaction evidence="14">
        <text>5-phospho-beta-D-ribosylamine + glycine + ATP = N(1)-(5-phospho-beta-D-ribosyl)glycinamide + ADP + phosphate + H(+)</text>
        <dbReference type="Rhea" id="RHEA:17453"/>
        <dbReference type="ChEBI" id="CHEBI:15378"/>
        <dbReference type="ChEBI" id="CHEBI:30616"/>
        <dbReference type="ChEBI" id="CHEBI:43474"/>
        <dbReference type="ChEBI" id="CHEBI:57305"/>
        <dbReference type="ChEBI" id="CHEBI:58681"/>
        <dbReference type="ChEBI" id="CHEBI:143788"/>
        <dbReference type="ChEBI" id="CHEBI:456216"/>
        <dbReference type="EC" id="6.3.4.13"/>
    </reaction>
</comment>
<proteinExistence type="inferred from homology"/>
<dbReference type="FunFam" id="3.40.50.20:FF:000006">
    <property type="entry name" value="Phosphoribosylamine--glycine ligase, chloroplastic"/>
    <property type="match status" value="1"/>
</dbReference>
<evidence type="ECO:0000256" key="9">
    <source>
        <dbReference type="ARBA" id="ARBA00022840"/>
    </source>
</evidence>
<dbReference type="InterPro" id="IPR011054">
    <property type="entry name" value="Rudment_hybrid_motif"/>
</dbReference>
<dbReference type="InterPro" id="IPR000115">
    <property type="entry name" value="PRibGlycinamide_synth"/>
</dbReference>
<evidence type="ECO:0000256" key="2">
    <source>
        <dbReference type="ARBA" id="ARBA00001946"/>
    </source>
</evidence>
<accession>A0A059ZNL9</accession>
<sequence length="416" mass="44199">MDRVLVLGQGGREHALAWKLAQSPRVEQVFCAPGNPGTAAEPKVQNLNLASDDAAGLIETARRLAISLVVVGPEAPLVSGVADALRRAGIAVFGPNADGAQLEGSKLYAKAFMARHGLPTAAYGRFTGLDPARTFLRRQDLPVVVKADGLASGKGVVVATTLAQAEQAAEKFLRQGPILIEAFLEGEEASYIAIVADGQVLGLAGSQDHKRLLDGDRGPNTGGMGAYSPTPILDTHMAERVRREIMVPAAQGLLAEGISYRGFLYAGLMIGADGPRILEFNCRLGDPETQPLMLRMRSDLYPLLLSAARGDGLPTQIDWDPRTALCVVLAAAGYPEAPRTGDTLTLPTALPADCKIFHAGTRARDGKLYTQGGRVLGVTALGPDVAAAQQRAYDVVQRISWPGMQFRRDIGWRARP</sequence>
<dbReference type="InterPro" id="IPR020561">
    <property type="entry name" value="PRibGlycinamid_synth_ATP-grasp"/>
</dbReference>
<dbReference type="InterPro" id="IPR016185">
    <property type="entry name" value="PreATP-grasp_dom_sf"/>
</dbReference>
<dbReference type="PROSITE" id="PS00184">
    <property type="entry name" value="GARS"/>
    <property type="match status" value="1"/>
</dbReference>
<keyword evidence="10" id="KW-0464">Manganese</keyword>
<dbReference type="SMART" id="SM01209">
    <property type="entry name" value="GARS_A"/>
    <property type="match status" value="1"/>
</dbReference>
<dbReference type="NCBIfam" id="TIGR00877">
    <property type="entry name" value="purD"/>
    <property type="match status" value="1"/>
</dbReference>
<dbReference type="GO" id="GO:0005524">
    <property type="term" value="F:ATP binding"/>
    <property type="evidence" value="ECO:0007669"/>
    <property type="project" value="UniProtKB-UniRule"/>
</dbReference>
<dbReference type="Gene3D" id="3.40.50.20">
    <property type="match status" value="1"/>
</dbReference>
<dbReference type="GO" id="GO:0009113">
    <property type="term" value="P:purine nucleobase biosynthetic process"/>
    <property type="evidence" value="ECO:0007669"/>
    <property type="project" value="InterPro"/>
</dbReference>
<evidence type="ECO:0000256" key="4">
    <source>
        <dbReference type="ARBA" id="ARBA00013255"/>
    </source>
</evidence>
<dbReference type="HAMAP" id="MF_00138">
    <property type="entry name" value="GARS"/>
    <property type="match status" value="1"/>
</dbReference>
<evidence type="ECO:0000256" key="8">
    <source>
        <dbReference type="ARBA" id="ARBA00022755"/>
    </source>
</evidence>
<dbReference type="EMBL" id="CP005986">
    <property type="protein sequence ID" value="AIA54599.1"/>
    <property type="molecule type" value="Genomic_DNA"/>
</dbReference>
<name>A0A059ZNL9_ACICK</name>
<evidence type="ECO:0000256" key="7">
    <source>
        <dbReference type="ARBA" id="ARBA00022741"/>
    </source>
</evidence>
<dbReference type="InterPro" id="IPR020559">
    <property type="entry name" value="PRibGlycinamide_synth_CS"/>
</dbReference>
<dbReference type="GO" id="GO:0004637">
    <property type="term" value="F:phosphoribosylamine-glycine ligase activity"/>
    <property type="evidence" value="ECO:0007669"/>
    <property type="project" value="UniProtKB-UniRule"/>
</dbReference>
<dbReference type="Gene3D" id="3.30.470.20">
    <property type="entry name" value="ATP-grasp fold, B domain"/>
    <property type="match status" value="1"/>
</dbReference>
<dbReference type="Gene3D" id="3.90.600.10">
    <property type="entry name" value="Phosphoribosylglycinamide synthetase, C-terminal domain"/>
    <property type="match status" value="1"/>
</dbReference>
<dbReference type="SUPFAM" id="SSF51246">
    <property type="entry name" value="Rudiment single hybrid motif"/>
    <property type="match status" value="1"/>
</dbReference>
<comment type="cofactor">
    <cofactor evidence="2">
        <name>Mg(2+)</name>
        <dbReference type="ChEBI" id="CHEBI:18420"/>
    </cofactor>
</comment>
<dbReference type="InterPro" id="IPR037123">
    <property type="entry name" value="PRibGlycinamide_synth_C_sf"/>
</dbReference>
<evidence type="ECO:0000313" key="18">
    <source>
        <dbReference type="Proteomes" id="UP000005522"/>
    </source>
</evidence>
<keyword evidence="9 15" id="KW-0067">ATP-binding</keyword>
<reference evidence="17 18" key="1">
    <citation type="journal article" date="2009" name="J. Bacteriol.">
        <title>Draft genome sequence of the extremely acidophilic bacterium Acidithiobacillus caldus ATCC 51756 reveals metabolic versatility in the genus Acidithiobacillus.</title>
        <authorList>
            <person name="Valdes J."/>
            <person name="Quatrini R."/>
            <person name="Hallberg K."/>
            <person name="Dopson M."/>
            <person name="Valenzuela P.D."/>
            <person name="Holmes D.S."/>
        </authorList>
    </citation>
    <scope>NUCLEOTIDE SEQUENCE [LARGE SCALE GENOMIC DNA]</scope>
    <source>
        <strain evidence="18">ATCC 51756 / DSM 8584 / KU</strain>
    </source>
</reference>
<keyword evidence="7 15" id="KW-0547">Nucleotide-binding</keyword>
<evidence type="ECO:0000256" key="11">
    <source>
        <dbReference type="ARBA" id="ARBA00038345"/>
    </source>
</evidence>
<dbReference type="AlphaFoldDB" id="A0A059ZNL9"/>
<protein>
    <recommendedName>
        <fullName evidence="4 14">Phosphoribosylamine--glycine ligase</fullName>
        <ecNumber evidence="4 14">6.3.4.13</ecNumber>
    </recommendedName>
    <alternativeName>
        <fullName evidence="14">GARS</fullName>
    </alternativeName>
    <alternativeName>
        <fullName evidence="12 14">Glycinamide ribonucleotide synthetase</fullName>
    </alternativeName>
    <alternativeName>
        <fullName evidence="13 14">Phosphoribosylglycinamide synthetase</fullName>
    </alternativeName>
</protein>
<evidence type="ECO:0000313" key="17">
    <source>
        <dbReference type="EMBL" id="AIA54599.1"/>
    </source>
</evidence>
<dbReference type="Proteomes" id="UP000005522">
    <property type="component" value="Chromosome"/>
</dbReference>
<evidence type="ECO:0000256" key="15">
    <source>
        <dbReference type="PROSITE-ProRule" id="PRU00409"/>
    </source>
</evidence>
<evidence type="ECO:0000256" key="12">
    <source>
        <dbReference type="ARBA" id="ARBA00042242"/>
    </source>
</evidence>
<dbReference type="Gene3D" id="3.30.1490.20">
    <property type="entry name" value="ATP-grasp fold, A domain"/>
    <property type="match status" value="1"/>
</dbReference>
<evidence type="ECO:0000256" key="1">
    <source>
        <dbReference type="ARBA" id="ARBA00001936"/>
    </source>
</evidence>
<dbReference type="InterPro" id="IPR020560">
    <property type="entry name" value="PRibGlycinamide_synth_C-dom"/>
</dbReference>
<dbReference type="InterPro" id="IPR020562">
    <property type="entry name" value="PRibGlycinamide_synth_N"/>
</dbReference>
<dbReference type="Pfam" id="PF01071">
    <property type="entry name" value="GARS_A"/>
    <property type="match status" value="1"/>
</dbReference>
<comment type="similarity">
    <text evidence="11 14">Belongs to the GARS family.</text>
</comment>
<keyword evidence="5 14" id="KW-0436">Ligase</keyword>
<dbReference type="InterPro" id="IPR011761">
    <property type="entry name" value="ATP-grasp"/>
</dbReference>
<dbReference type="eggNOG" id="COG0151">
    <property type="taxonomic scope" value="Bacteria"/>
</dbReference>
<dbReference type="SMART" id="SM01210">
    <property type="entry name" value="GARS_C"/>
    <property type="match status" value="1"/>
</dbReference>
<evidence type="ECO:0000256" key="5">
    <source>
        <dbReference type="ARBA" id="ARBA00022598"/>
    </source>
</evidence>
<keyword evidence="6" id="KW-0479">Metal-binding</keyword>
<keyword evidence="8 14" id="KW-0658">Purine biosynthesis</keyword>
<dbReference type="SUPFAM" id="SSF52440">
    <property type="entry name" value="PreATP-grasp domain"/>
    <property type="match status" value="1"/>
</dbReference>
<dbReference type="Pfam" id="PF02844">
    <property type="entry name" value="GARS_N"/>
    <property type="match status" value="1"/>
</dbReference>
<dbReference type="HOGENOM" id="CLU_027420_3_1_6"/>
<dbReference type="RefSeq" id="WP_004870909.1">
    <property type="nucleotide sequence ID" value="NZ_CP005986.1"/>
</dbReference>
<dbReference type="PANTHER" id="PTHR43472">
    <property type="entry name" value="PHOSPHORIBOSYLAMINE--GLYCINE LIGASE"/>
    <property type="match status" value="1"/>
</dbReference>
<dbReference type="PROSITE" id="PS50975">
    <property type="entry name" value="ATP_GRASP"/>
    <property type="match status" value="1"/>
</dbReference>
<evidence type="ECO:0000256" key="6">
    <source>
        <dbReference type="ARBA" id="ARBA00022723"/>
    </source>
</evidence>
<dbReference type="SUPFAM" id="SSF56059">
    <property type="entry name" value="Glutathione synthetase ATP-binding domain-like"/>
    <property type="match status" value="1"/>
</dbReference>
<evidence type="ECO:0000256" key="13">
    <source>
        <dbReference type="ARBA" id="ARBA00042864"/>
    </source>
</evidence>
<dbReference type="FunFam" id="3.90.600.10:FF:000001">
    <property type="entry name" value="Trifunctional purine biosynthetic protein adenosine-3"/>
    <property type="match status" value="1"/>
</dbReference>
<dbReference type="GO" id="GO:0046872">
    <property type="term" value="F:metal ion binding"/>
    <property type="evidence" value="ECO:0007669"/>
    <property type="project" value="UniProtKB-KW"/>
</dbReference>
<dbReference type="EC" id="6.3.4.13" evidence="4 14"/>
<evidence type="ECO:0000256" key="3">
    <source>
        <dbReference type="ARBA" id="ARBA00005174"/>
    </source>
</evidence>
<evidence type="ECO:0000256" key="14">
    <source>
        <dbReference type="HAMAP-Rule" id="MF_00138"/>
    </source>
</evidence>
<dbReference type="KEGG" id="acz:Acaty_c0721"/>
<dbReference type="PANTHER" id="PTHR43472:SF1">
    <property type="entry name" value="PHOSPHORIBOSYLAMINE--GLYCINE LIGASE, CHLOROPLASTIC"/>
    <property type="match status" value="1"/>
</dbReference>
<evidence type="ECO:0000259" key="16">
    <source>
        <dbReference type="PROSITE" id="PS50975"/>
    </source>
</evidence>
<dbReference type="UniPathway" id="UPA00074">
    <property type="reaction ID" value="UER00125"/>
</dbReference>
<comment type="pathway">
    <text evidence="3 14">Purine metabolism; IMP biosynthesis via de novo pathway; N(1)-(5-phospho-D-ribosyl)glycinamide from 5-phospho-alpha-D-ribose 1-diphosphate: step 2/2.</text>
</comment>
<feature type="domain" description="ATP-grasp" evidence="16">
    <location>
        <begin position="110"/>
        <end position="309"/>
    </location>
</feature>
<comment type="cofactor">
    <cofactor evidence="1">
        <name>Mn(2+)</name>
        <dbReference type="ChEBI" id="CHEBI:29035"/>
    </cofactor>
</comment>